<reference evidence="1 2" key="2">
    <citation type="journal article" date="2017" name="Front. Plant Sci.">
        <title>Gene Classification and Mining of Molecular Markers Useful in Red Clover (Trifolium pratense) Breeding.</title>
        <authorList>
            <person name="Istvanek J."/>
            <person name="Dluhosova J."/>
            <person name="Dluhos P."/>
            <person name="Patkova L."/>
            <person name="Nedelnik J."/>
            <person name="Repkova J."/>
        </authorList>
    </citation>
    <scope>NUCLEOTIDE SEQUENCE [LARGE SCALE GENOMIC DNA]</scope>
    <source>
        <strain evidence="2">cv. Tatra</strain>
        <tissue evidence="1">Young leaves</tissue>
    </source>
</reference>
<feature type="non-terminal residue" evidence="1">
    <location>
        <position position="1"/>
    </location>
</feature>
<protein>
    <recommendedName>
        <fullName evidence="3">Receptor-like kinase</fullName>
    </recommendedName>
</protein>
<name>A0A2K3KCB6_TRIPR</name>
<dbReference type="EMBL" id="ASHM01091703">
    <property type="protein sequence ID" value="PNX63908.1"/>
    <property type="molecule type" value="Genomic_DNA"/>
</dbReference>
<dbReference type="AlphaFoldDB" id="A0A2K3KCB6"/>
<dbReference type="Proteomes" id="UP000236291">
    <property type="component" value="Unassembled WGS sequence"/>
</dbReference>
<organism evidence="1 2">
    <name type="scientific">Trifolium pratense</name>
    <name type="common">Red clover</name>
    <dbReference type="NCBI Taxonomy" id="57577"/>
    <lineage>
        <taxon>Eukaryota</taxon>
        <taxon>Viridiplantae</taxon>
        <taxon>Streptophyta</taxon>
        <taxon>Embryophyta</taxon>
        <taxon>Tracheophyta</taxon>
        <taxon>Spermatophyta</taxon>
        <taxon>Magnoliopsida</taxon>
        <taxon>eudicotyledons</taxon>
        <taxon>Gunneridae</taxon>
        <taxon>Pentapetalae</taxon>
        <taxon>rosids</taxon>
        <taxon>fabids</taxon>
        <taxon>Fabales</taxon>
        <taxon>Fabaceae</taxon>
        <taxon>Papilionoideae</taxon>
        <taxon>50 kb inversion clade</taxon>
        <taxon>NPAAA clade</taxon>
        <taxon>Hologalegina</taxon>
        <taxon>IRL clade</taxon>
        <taxon>Trifolieae</taxon>
        <taxon>Trifolium</taxon>
    </lineage>
</organism>
<evidence type="ECO:0008006" key="3">
    <source>
        <dbReference type="Google" id="ProtNLM"/>
    </source>
</evidence>
<evidence type="ECO:0000313" key="1">
    <source>
        <dbReference type="EMBL" id="PNX63908.1"/>
    </source>
</evidence>
<gene>
    <name evidence="1" type="ORF">L195_g053750</name>
</gene>
<sequence>DEVPLSERFGRLFDLAETKLHTVAEMFSLGWGTDGVALVWRRQLRAWEEEMLGEWRLSSLDMVTLDDAEQRIWHPQVPLKLIWLASVWVVWTERNHRLFTGSVSTLHQMMDKIKLFSYRWLKTTSVSLVPDYHSWWSCPLLCLCLL</sequence>
<comment type="caution">
    <text evidence="1">The sequence shown here is derived from an EMBL/GenBank/DDBJ whole genome shotgun (WGS) entry which is preliminary data.</text>
</comment>
<accession>A0A2K3KCB6</accession>
<reference evidence="1 2" key="1">
    <citation type="journal article" date="2014" name="Am. J. Bot.">
        <title>Genome assembly and annotation for red clover (Trifolium pratense; Fabaceae).</title>
        <authorList>
            <person name="Istvanek J."/>
            <person name="Jaros M."/>
            <person name="Krenek A."/>
            <person name="Repkova J."/>
        </authorList>
    </citation>
    <scope>NUCLEOTIDE SEQUENCE [LARGE SCALE GENOMIC DNA]</scope>
    <source>
        <strain evidence="2">cv. Tatra</strain>
        <tissue evidence="1">Young leaves</tissue>
    </source>
</reference>
<evidence type="ECO:0000313" key="2">
    <source>
        <dbReference type="Proteomes" id="UP000236291"/>
    </source>
</evidence>
<proteinExistence type="predicted"/>